<dbReference type="InterPro" id="IPR013597">
    <property type="entry name" value="Mat_intron_G2"/>
</dbReference>
<proteinExistence type="predicted"/>
<organism evidence="2 3">
    <name type="scientific">Streptomyces noursei</name>
    <name type="common">Streptomyces albulus</name>
    <dbReference type="NCBI Taxonomy" id="1971"/>
    <lineage>
        <taxon>Bacteria</taxon>
        <taxon>Bacillati</taxon>
        <taxon>Actinomycetota</taxon>
        <taxon>Actinomycetes</taxon>
        <taxon>Kitasatosporales</taxon>
        <taxon>Streptomycetaceae</taxon>
        <taxon>Streptomyces</taxon>
    </lineage>
</organism>
<evidence type="ECO:0000313" key="2">
    <source>
        <dbReference type="EMBL" id="PNE39853.1"/>
    </source>
</evidence>
<dbReference type="Proteomes" id="UP000236047">
    <property type="component" value="Unassembled WGS sequence"/>
</dbReference>
<keyword evidence="2" id="KW-0548">Nucleotidyltransferase</keyword>
<accession>A0A2N8PFS5</accession>
<keyword evidence="2" id="KW-0808">Transferase</keyword>
<dbReference type="AlphaFoldDB" id="A0A2N8PFS5"/>
<sequence>MPGSEGGPPQQCGGPTRRFNIRRYHGKLLTKPSKAAMRRIRERLSTETHALRGANAEVLIAKLNPIIRGWAAYFRGVVSSEVFTSLDNHVWRLVYKWARHTHPNKPNGWVTSRYFGRFNESRQDRWVFGDRESGRYLTKFAWTRIVRHQLVIKGASVDDPALTEYWASRRRRNKPPLSPRLLSLLQGQHGRCPLCGTLLLHADQQPQSPQEWEQWLRAIRTAVRANALTAEPDGSQSDDPVAFRLTHVHCHRWRGGNEPRRPAVLAARGPSGPA</sequence>
<gene>
    <name evidence="2" type="ORF">AOB60_01540</name>
</gene>
<evidence type="ECO:0000313" key="3">
    <source>
        <dbReference type="Proteomes" id="UP000236047"/>
    </source>
</evidence>
<comment type="caution">
    <text evidence="2">The sequence shown here is derived from an EMBL/GenBank/DDBJ whole genome shotgun (WGS) entry which is preliminary data.</text>
</comment>
<keyword evidence="3" id="KW-1185">Reference proteome</keyword>
<evidence type="ECO:0000259" key="1">
    <source>
        <dbReference type="Pfam" id="PF08388"/>
    </source>
</evidence>
<protein>
    <submittedName>
        <fullName evidence="2">RNA-directed DNA polymerase</fullName>
    </submittedName>
</protein>
<feature type="domain" description="Group II intron maturase-specific" evidence="1">
    <location>
        <begin position="37"/>
        <end position="115"/>
    </location>
</feature>
<dbReference type="EMBL" id="LJSN01000002">
    <property type="protein sequence ID" value="PNE39853.1"/>
    <property type="molecule type" value="Genomic_DNA"/>
</dbReference>
<dbReference type="RefSeq" id="WP_258017444.1">
    <property type="nucleotide sequence ID" value="NZ_LJSN01000002.1"/>
</dbReference>
<name>A0A2N8PFS5_STRNR</name>
<dbReference type="Pfam" id="PF08388">
    <property type="entry name" value="GIIM"/>
    <property type="match status" value="1"/>
</dbReference>
<keyword evidence="2" id="KW-0695">RNA-directed DNA polymerase</keyword>
<dbReference type="GO" id="GO:0003964">
    <property type="term" value="F:RNA-directed DNA polymerase activity"/>
    <property type="evidence" value="ECO:0007669"/>
    <property type="project" value="UniProtKB-KW"/>
</dbReference>
<reference evidence="3" key="1">
    <citation type="submission" date="2015-09" db="EMBL/GenBank/DDBJ databases">
        <authorList>
            <person name="Graham D.E."/>
            <person name="Mahan K.M."/>
            <person name="Klingeman D.M."/>
            <person name="Fida T."/>
            <person name="Giannone R.J."/>
            <person name="Hettich R.L."/>
            <person name="Parry R.J."/>
            <person name="Spain J.C."/>
        </authorList>
    </citation>
    <scope>NUCLEOTIDE SEQUENCE [LARGE SCALE GENOMIC DNA]</scope>
    <source>
        <strain evidence="3">JCM 4701</strain>
    </source>
</reference>